<dbReference type="PROSITE" id="PS50086">
    <property type="entry name" value="TBC_RABGAP"/>
    <property type="match status" value="1"/>
</dbReference>
<organism evidence="4 5">
    <name type="scientific">Blattamonas nauphoetae</name>
    <dbReference type="NCBI Taxonomy" id="2049346"/>
    <lineage>
        <taxon>Eukaryota</taxon>
        <taxon>Metamonada</taxon>
        <taxon>Preaxostyla</taxon>
        <taxon>Oxymonadida</taxon>
        <taxon>Blattamonas</taxon>
    </lineage>
</organism>
<evidence type="ECO:0000256" key="2">
    <source>
        <dbReference type="SAM" id="MobiDB-lite"/>
    </source>
</evidence>
<feature type="compositionally biased region" description="Pro residues" evidence="2">
    <location>
        <begin position="636"/>
        <end position="647"/>
    </location>
</feature>
<feature type="region of interest" description="Disordered" evidence="2">
    <location>
        <begin position="623"/>
        <end position="647"/>
    </location>
</feature>
<dbReference type="Proteomes" id="UP001281761">
    <property type="component" value="Unassembled WGS sequence"/>
</dbReference>
<dbReference type="SUPFAM" id="SSF47923">
    <property type="entry name" value="Ypt/Rab-GAP domain of gyp1p"/>
    <property type="match status" value="2"/>
</dbReference>
<dbReference type="InterPro" id="IPR000195">
    <property type="entry name" value="Rab-GAP-TBC_dom"/>
</dbReference>
<dbReference type="EMBL" id="JARBJD010000454">
    <property type="protein sequence ID" value="KAK2941881.1"/>
    <property type="molecule type" value="Genomic_DNA"/>
</dbReference>
<feature type="compositionally biased region" description="Low complexity" evidence="2">
    <location>
        <begin position="204"/>
        <end position="215"/>
    </location>
</feature>
<dbReference type="PANTHER" id="PTHR22957:SF502">
    <property type="entry name" value="SMALL G PROTEIN SIGNALING MODULATOR 2-RELATED"/>
    <property type="match status" value="1"/>
</dbReference>
<keyword evidence="1" id="KW-0343">GTPase activation</keyword>
<dbReference type="Gene3D" id="1.10.8.270">
    <property type="entry name" value="putative rabgap domain of human tbc1 domain family member 14 like domains"/>
    <property type="match status" value="1"/>
</dbReference>
<proteinExistence type="predicted"/>
<dbReference type="InterPro" id="IPR035969">
    <property type="entry name" value="Rab-GAP_TBC_sf"/>
</dbReference>
<evidence type="ECO:0000313" key="4">
    <source>
        <dbReference type="EMBL" id="KAK2941881.1"/>
    </source>
</evidence>
<protein>
    <submittedName>
        <fullName evidence="4">Rab-GTPase-TBC domain containing protein</fullName>
    </submittedName>
</protein>
<name>A0ABQ9WQY1_9EUKA</name>
<evidence type="ECO:0000313" key="5">
    <source>
        <dbReference type="Proteomes" id="UP001281761"/>
    </source>
</evidence>
<accession>A0ABQ9WQY1</accession>
<feature type="domain" description="Rab-GAP TBC" evidence="3">
    <location>
        <begin position="297"/>
        <end position="582"/>
    </location>
</feature>
<feature type="compositionally biased region" description="Polar residues" evidence="2">
    <location>
        <begin position="154"/>
        <end position="166"/>
    </location>
</feature>
<feature type="compositionally biased region" description="Low complexity" evidence="2">
    <location>
        <begin position="167"/>
        <end position="180"/>
    </location>
</feature>
<reference evidence="4 5" key="1">
    <citation type="journal article" date="2022" name="bioRxiv">
        <title>Genomics of Preaxostyla Flagellates Illuminates Evolutionary Transitions and the Path Towards Mitochondrial Loss.</title>
        <authorList>
            <person name="Novak L.V.F."/>
            <person name="Treitli S.C."/>
            <person name="Pyrih J."/>
            <person name="Halakuc P."/>
            <person name="Pipaliya S.V."/>
            <person name="Vacek V."/>
            <person name="Brzon O."/>
            <person name="Soukal P."/>
            <person name="Eme L."/>
            <person name="Dacks J.B."/>
            <person name="Karnkowska A."/>
            <person name="Elias M."/>
            <person name="Hampl V."/>
        </authorList>
    </citation>
    <scope>NUCLEOTIDE SEQUENCE [LARGE SCALE GENOMIC DNA]</scope>
    <source>
        <strain evidence="4">NAU3</strain>
        <tissue evidence="4">Gut</tissue>
    </source>
</reference>
<keyword evidence="5" id="KW-1185">Reference proteome</keyword>
<dbReference type="SMART" id="SM00164">
    <property type="entry name" value="TBC"/>
    <property type="match status" value="1"/>
</dbReference>
<dbReference type="PANTHER" id="PTHR22957">
    <property type="entry name" value="TBC1 DOMAIN FAMILY MEMBER GTPASE-ACTIVATING PROTEIN"/>
    <property type="match status" value="1"/>
</dbReference>
<comment type="caution">
    <text evidence="4">The sequence shown here is derived from an EMBL/GenBank/DDBJ whole genome shotgun (WGS) entry which is preliminary data.</text>
</comment>
<dbReference type="Pfam" id="PF00566">
    <property type="entry name" value="RabGAP-TBC"/>
    <property type="match status" value="1"/>
</dbReference>
<feature type="region of interest" description="Disordered" evidence="2">
    <location>
        <begin position="685"/>
        <end position="706"/>
    </location>
</feature>
<sequence>MAISANLDLLRSVRTKELFKQPAQLIVIHSEKELAINGTITIGQFIDQSNVFFKWIRAEGLTLSNPDVINYPDSILIQVENIHSIRKSSNLQTDPSIIIVQAPDSTRTQLRFENSTVCFRFIFQINKHLKPTVSSSDENLLLLNGATTEFPPVTVNTQPVSNPILGQSTTPQPTQKSTFSFPPPPPSSQTTTTNPQPQRHPEVHVPQPQPQHIPQTVLPSDLLPSPPTPAFPSEDVFTWYDYLCGLRLVLANEADVPSRLLDFLSVPLTHSALGSFLTADGSLKRTTLLFTQILLNGCSPLIRPEIWPFLFGLFEDSSSDVERMARREDMTDEYLQLQTLLANTVPEQLYAPQGSGDMLHASVDFHTRQLIPYSASAFTVSRSTSSSITSLPCRACPEGIEQDSFTKLASTIPFVSDSLRRIELDLERTDREQETMIDADDSPFYSSIRRILQAHAVIDPSLGYVQGMNDLCSLIMHAMLGDSCLSFFSLSSLMRPMRPFYFNPSDSLSAFFHIIFSLLILVDRPFALHLLFPPPNPSYPGIPPSLSSAGLMFLFSQTILLFKREFEFDDACQLWEAMLAFGHLERMFDLSHQTQHEQVPSNASSPSVEHAIAALDCKASQPSTSPLVIDEESQPSPSPNPTTPPSLPSLSLLPFVLTVYLLQNKKEIMSSTYSEPEIIRLLSNKRESQGRATHAKTSSSQHPPRRSRAIHTLVVAALELYIETFERIRELRLKRGPIQKDDEFAEIELLFMPGWGLTEDGQRLWESSGATRSSKGHQTRSIFANDLAKVKWKAGVSHIEQNTAQNGSIEHLSSENQT</sequence>
<feature type="region of interest" description="Disordered" evidence="2">
    <location>
        <begin position="152"/>
        <end position="215"/>
    </location>
</feature>
<evidence type="ECO:0000256" key="1">
    <source>
        <dbReference type="ARBA" id="ARBA00022468"/>
    </source>
</evidence>
<dbReference type="Gene3D" id="1.10.472.80">
    <property type="entry name" value="Ypt/Rab-GAP domain of gyp1p, domain 3"/>
    <property type="match status" value="1"/>
</dbReference>
<gene>
    <name evidence="4" type="ORF">BLNAU_23221</name>
</gene>
<evidence type="ECO:0000259" key="3">
    <source>
        <dbReference type="PROSITE" id="PS50086"/>
    </source>
</evidence>
<feature type="compositionally biased region" description="Low complexity" evidence="2">
    <location>
        <begin position="188"/>
        <end position="197"/>
    </location>
</feature>